<protein>
    <recommendedName>
        <fullName evidence="3">Phage tail tape measure protein domain-containing protein</fullName>
    </recommendedName>
</protein>
<feature type="transmembrane region" description="Helical" evidence="1">
    <location>
        <begin position="235"/>
        <end position="256"/>
    </location>
</feature>
<dbReference type="EMBL" id="BART01006967">
    <property type="protein sequence ID" value="GAG72068.1"/>
    <property type="molecule type" value="Genomic_DNA"/>
</dbReference>
<accession>X1AH94</accession>
<feature type="transmembrane region" description="Helical" evidence="1">
    <location>
        <begin position="12"/>
        <end position="36"/>
    </location>
</feature>
<organism evidence="2">
    <name type="scientific">marine sediment metagenome</name>
    <dbReference type="NCBI Taxonomy" id="412755"/>
    <lineage>
        <taxon>unclassified sequences</taxon>
        <taxon>metagenomes</taxon>
        <taxon>ecological metagenomes</taxon>
    </lineage>
</organism>
<keyword evidence="1" id="KW-0472">Membrane</keyword>
<sequence>MEEKIDTRAFLTVGAAITGVGVALGGVLVTTGLYAARVEVLKTSMEVVGKTAGYTTEYLAEQEEQIKALGITTKSAREIMILLMQSEIDLAEATDLSRIAQDLAVISGENSSETARNLAYAIATGNPILLRRYGIMKNLGDIQKEYGKDLTEVEKKEAILNMIREKGITVEGVYETAMGDVGKQLTSLPRLIDEAKLAFGEAFIPIIGLAVDKLSELLKWFTDLSPETKTMITNITMLAAGIALVVGPILTIIGLLPTLAAGFAILLGPVGLVIAIVTALIAVGVLVWKNWDKIKAKAVEIWEAIRAFFINLWERIKTTFISALQTIWAWMLDWIPFLNIIVENWDKIAEFFVKIWEDIKTTFMTRLNLIKEIISTVFYFIKDSIIVPIWKTYFKF</sequence>
<keyword evidence="1" id="KW-1133">Transmembrane helix</keyword>
<dbReference type="AlphaFoldDB" id="X1AH94"/>
<comment type="caution">
    <text evidence="2">The sequence shown here is derived from an EMBL/GenBank/DDBJ whole genome shotgun (WGS) entry which is preliminary data.</text>
</comment>
<evidence type="ECO:0008006" key="3">
    <source>
        <dbReference type="Google" id="ProtNLM"/>
    </source>
</evidence>
<keyword evidence="1" id="KW-0812">Transmembrane</keyword>
<name>X1AH94_9ZZZZ</name>
<gene>
    <name evidence="2" type="ORF">S01H4_15901</name>
</gene>
<evidence type="ECO:0000256" key="1">
    <source>
        <dbReference type="SAM" id="Phobius"/>
    </source>
</evidence>
<evidence type="ECO:0000313" key="2">
    <source>
        <dbReference type="EMBL" id="GAG72068.1"/>
    </source>
</evidence>
<proteinExistence type="predicted"/>
<reference evidence="2" key="1">
    <citation type="journal article" date="2014" name="Front. Microbiol.">
        <title>High frequency of phylogenetically diverse reductive dehalogenase-homologous genes in deep subseafloor sedimentary metagenomes.</title>
        <authorList>
            <person name="Kawai M."/>
            <person name="Futagami T."/>
            <person name="Toyoda A."/>
            <person name="Takaki Y."/>
            <person name="Nishi S."/>
            <person name="Hori S."/>
            <person name="Arai W."/>
            <person name="Tsubouchi T."/>
            <person name="Morono Y."/>
            <person name="Uchiyama I."/>
            <person name="Ito T."/>
            <person name="Fujiyama A."/>
            <person name="Inagaki F."/>
            <person name="Takami H."/>
        </authorList>
    </citation>
    <scope>NUCLEOTIDE SEQUENCE</scope>
    <source>
        <strain evidence="2">Expedition CK06-06</strain>
    </source>
</reference>
<feature type="transmembrane region" description="Helical" evidence="1">
    <location>
        <begin position="262"/>
        <end position="288"/>
    </location>
</feature>